<dbReference type="InterPro" id="IPR013870">
    <property type="entry name" value="Ribosomal_mL54"/>
</dbReference>
<feature type="region of interest" description="Disordered" evidence="8">
    <location>
        <begin position="614"/>
        <end position="699"/>
    </location>
</feature>
<dbReference type="STRING" id="5454.A0A163KSE4"/>
<dbReference type="OrthoDB" id="164921at2759"/>
<evidence type="ECO:0000313" key="10">
    <source>
        <dbReference type="EMBL" id="KZM27215.1"/>
    </source>
</evidence>
<keyword evidence="5" id="KW-0687">Ribonucleoprotein</keyword>
<dbReference type="SUPFAM" id="SSF53474">
    <property type="entry name" value="alpha/beta-Hydrolases"/>
    <property type="match status" value="1"/>
</dbReference>
<keyword evidence="9" id="KW-0812">Transmembrane</keyword>
<accession>A0A163KSE4</accession>
<dbReference type="EMBL" id="JYNV01000076">
    <property type="protein sequence ID" value="KZM27215.1"/>
    <property type="molecule type" value="Genomic_DNA"/>
</dbReference>
<evidence type="ECO:0000256" key="8">
    <source>
        <dbReference type="SAM" id="MobiDB-lite"/>
    </source>
</evidence>
<comment type="subcellular location">
    <subcellularLocation>
        <location evidence="1">Mitochondrion</location>
    </subcellularLocation>
</comment>
<comment type="caution">
    <text evidence="10">The sequence shown here is derived from an EMBL/GenBank/DDBJ whole genome shotgun (WGS) entry which is preliminary data.</text>
</comment>
<feature type="region of interest" description="Disordered" evidence="8">
    <location>
        <begin position="566"/>
        <end position="588"/>
    </location>
</feature>
<gene>
    <name evidence="10" type="ORF">ST47_g1653</name>
</gene>
<keyword evidence="4" id="KW-0496">Mitochondrion</keyword>
<feature type="transmembrane region" description="Helical" evidence="9">
    <location>
        <begin position="178"/>
        <end position="196"/>
    </location>
</feature>
<sequence length="818" mass="89859">MSMWKGKKDAQNGDQLEPEAPQDDGASGRASRRSYEPSRRTVEPREEPTERTRLLDRPRPPNADGYLDPDDPAVSPYNLWTVRAMRYLTILFLIITFLWWVLLLVSVFVSPPGLSSRGSGFFDFAYTCLTLGNLLVVTIFFVTPAKGLRITTAIIAVLLAVDMIIILAVPRLRLEEGWIGIASVVWALLMSIWCVLTDRVVAYGKKEEEERLTGRPESRRTLKEWLAVLAATILTVVFILIVILMTATLAIRSIDAGLKMYGDRILVDGDKYAVHLACVGNETNTAGDKVTTVLVEAGENPVEYDLEHWAYAAYKNETIDRYCYWDRPGYAWSDNAPSPHSAGMSADALSEALARAGEEGPWILVSAGTGSIVSRIFSSRHMKQVTGLLMIDPMHEDLLHRLASPSRGFLLWAWGIISPLGTVRLAGALFKGRTSADRVYGRSAYQSGKFIKAQLQENLVADSLSKNEVVSARNIQSADTPLAIVSSGIECRRDSEWERKQKDLTTLTDNLVSWDIVKKTPHEVWHTLEGREQMEKSLAKVVKAALKTKTPAHEFSFAYPVAMAVDEHGPSDPREFTSQQHPNRTSSAYTSTMICRTCLRAARVPSAPARRFLSSSPALNNATPISSASAPTPRQGSPTSSHTPPAATSSSAAQPFSAPLTPKPSPAIEKNAAKVAEKKPTPLVKSSVPAGTPLKGLNFEKNKQDPVALADDEYPSWLWTILQRQEDKGDVGAMGDLFSKSKKQRRLAAKRLRKEQAMNPELLAPKIPIYEQTIDLPAGDGSVEGAVEAAGARGELTKAMRNKRRAAIKEGNFLKAMG</sequence>
<dbReference type="Gene3D" id="3.40.50.1820">
    <property type="entry name" value="alpha/beta hydrolase"/>
    <property type="match status" value="1"/>
</dbReference>
<dbReference type="InterPro" id="IPR029058">
    <property type="entry name" value="AB_hydrolase_fold"/>
</dbReference>
<dbReference type="GO" id="GO:0003735">
    <property type="term" value="F:structural constituent of ribosome"/>
    <property type="evidence" value="ECO:0007669"/>
    <property type="project" value="TreeGrafter"/>
</dbReference>
<feature type="transmembrane region" description="Helical" evidence="9">
    <location>
        <begin position="121"/>
        <end position="143"/>
    </location>
</feature>
<feature type="compositionally biased region" description="Low complexity" evidence="8">
    <location>
        <begin position="637"/>
        <end position="659"/>
    </location>
</feature>
<dbReference type="AlphaFoldDB" id="A0A163KSE4"/>
<feature type="compositionally biased region" description="Polar residues" evidence="8">
    <location>
        <begin position="614"/>
        <end position="636"/>
    </location>
</feature>
<keyword evidence="2" id="KW-0809">Transit peptide</keyword>
<name>A0A163KSE4_DIDRA</name>
<proteinExistence type="inferred from homology"/>
<evidence type="ECO:0000256" key="1">
    <source>
        <dbReference type="ARBA" id="ARBA00004173"/>
    </source>
</evidence>
<evidence type="ECO:0000256" key="2">
    <source>
        <dbReference type="ARBA" id="ARBA00022946"/>
    </source>
</evidence>
<evidence type="ECO:0000256" key="4">
    <source>
        <dbReference type="ARBA" id="ARBA00023128"/>
    </source>
</evidence>
<keyword evidence="11" id="KW-1185">Reference proteome</keyword>
<dbReference type="Pfam" id="PF08561">
    <property type="entry name" value="Ribosomal_L37"/>
    <property type="match status" value="1"/>
</dbReference>
<feature type="compositionally biased region" description="Polar residues" evidence="8">
    <location>
        <begin position="576"/>
        <end position="588"/>
    </location>
</feature>
<feature type="transmembrane region" description="Helical" evidence="9">
    <location>
        <begin position="225"/>
        <end position="251"/>
    </location>
</feature>
<dbReference type="PANTHER" id="PTHR28595">
    <property type="entry name" value="39S RIBOSOMAL PROTEIN L54, MITOCHONDRIAL"/>
    <property type="match status" value="1"/>
</dbReference>
<comment type="similarity">
    <text evidence="6">Belongs to the mitochondrion-specific ribosomal protein mL54 family.</text>
</comment>
<organism evidence="10 11">
    <name type="scientific">Didymella rabiei</name>
    <name type="common">Chickpea ascochyta blight fungus</name>
    <name type="synonym">Mycosphaerella rabiei</name>
    <dbReference type="NCBI Taxonomy" id="5454"/>
    <lineage>
        <taxon>Eukaryota</taxon>
        <taxon>Fungi</taxon>
        <taxon>Dikarya</taxon>
        <taxon>Ascomycota</taxon>
        <taxon>Pezizomycotina</taxon>
        <taxon>Dothideomycetes</taxon>
        <taxon>Pleosporomycetidae</taxon>
        <taxon>Pleosporales</taxon>
        <taxon>Pleosporineae</taxon>
        <taxon>Didymellaceae</taxon>
        <taxon>Ascochyta</taxon>
    </lineage>
</organism>
<evidence type="ECO:0000256" key="7">
    <source>
        <dbReference type="ARBA" id="ARBA00035179"/>
    </source>
</evidence>
<keyword evidence="9" id="KW-0472">Membrane</keyword>
<evidence type="ECO:0000256" key="3">
    <source>
        <dbReference type="ARBA" id="ARBA00022980"/>
    </source>
</evidence>
<feature type="region of interest" description="Disordered" evidence="8">
    <location>
        <begin position="1"/>
        <end position="69"/>
    </location>
</feature>
<keyword evidence="3" id="KW-0689">Ribosomal protein</keyword>
<dbReference type="InterPro" id="IPR019431">
    <property type="entry name" value="DUF2417"/>
</dbReference>
<feature type="compositionally biased region" description="Basic and acidic residues" evidence="8">
    <location>
        <begin position="566"/>
        <end position="575"/>
    </location>
</feature>
<dbReference type="PANTHER" id="PTHR28595:SF1">
    <property type="entry name" value="LARGE RIBOSOMAL SUBUNIT PROTEIN ML54"/>
    <property type="match status" value="1"/>
</dbReference>
<evidence type="ECO:0000256" key="9">
    <source>
        <dbReference type="SAM" id="Phobius"/>
    </source>
</evidence>
<evidence type="ECO:0000256" key="5">
    <source>
        <dbReference type="ARBA" id="ARBA00023274"/>
    </source>
</evidence>
<reference evidence="10 11" key="1">
    <citation type="journal article" date="2016" name="Sci. Rep.">
        <title>Draft genome sequencing and secretome analysis of fungal phytopathogen Ascochyta rabiei provides insight into the necrotrophic effector repertoire.</title>
        <authorList>
            <person name="Verma S."/>
            <person name="Gazara R.K."/>
            <person name="Nizam S."/>
            <person name="Parween S."/>
            <person name="Chattopadhyay D."/>
            <person name="Verma P.K."/>
        </authorList>
    </citation>
    <scope>NUCLEOTIDE SEQUENCE [LARGE SCALE GENOMIC DNA]</scope>
    <source>
        <strain evidence="10 11">ArDII</strain>
    </source>
</reference>
<dbReference type="Pfam" id="PF10329">
    <property type="entry name" value="DUF2417"/>
    <property type="match status" value="1"/>
</dbReference>
<dbReference type="GO" id="GO:0005762">
    <property type="term" value="C:mitochondrial large ribosomal subunit"/>
    <property type="evidence" value="ECO:0007669"/>
    <property type="project" value="TreeGrafter"/>
</dbReference>
<protein>
    <recommendedName>
        <fullName evidence="7">Large ribosomal subunit protein mL54</fullName>
    </recommendedName>
</protein>
<evidence type="ECO:0000313" key="11">
    <source>
        <dbReference type="Proteomes" id="UP000076837"/>
    </source>
</evidence>
<keyword evidence="9" id="KW-1133">Transmembrane helix</keyword>
<evidence type="ECO:0000256" key="6">
    <source>
        <dbReference type="ARBA" id="ARBA00033752"/>
    </source>
</evidence>
<feature type="transmembrane region" description="Helical" evidence="9">
    <location>
        <begin position="87"/>
        <end position="109"/>
    </location>
</feature>
<dbReference type="Proteomes" id="UP000076837">
    <property type="component" value="Unassembled WGS sequence"/>
</dbReference>
<feature type="compositionally biased region" description="Basic and acidic residues" evidence="8">
    <location>
        <begin position="33"/>
        <end position="59"/>
    </location>
</feature>
<feature type="compositionally biased region" description="Basic and acidic residues" evidence="8">
    <location>
        <begin position="1"/>
        <end position="11"/>
    </location>
</feature>
<feature type="transmembrane region" description="Helical" evidence="9">
    <location>
        <begin position="150"/>
        <end position="172"/>
    </location>
</feature>
<feature type="compositionally biased region" description="Basic and acidic residues" evidence="8">
    <location>
        <begin position="671"/>
        <end position="680"/>
    </location>
</feature>